<evidence type="ECO:0000256" key="1">
    <source>
        <dbReference type="ARBA" id="ARBA00004141"/>
    </source>
</evidence>
<keyword evidence="2 5" id="KW-0812">Transmembrane</keyword>
<sequence>MEWITHYGWIIWLVLILAFITIEMLSLEFTFLMIAIGSLIGMLSGFVGAPWWLQLLIAAAASVLLLLLVRPPLLRALHKGEDPTKSNIAALIGMGGRVVSTVDAVGGQVKLANGETWTARIAEGSLVPSVAPGTPVTVLSIHGATALVAPTEGDPS</sequence>
<dbReference type="RefSeq" id="WP_091186379.1">
    <property type="nucleotide sequence ID" value="NZ_FNRY01000001.1"/>
</dbReference>
<proteinExistence type="predicted"/>
<name>A0A1H4R5V1_9MICO</name>
<feature type="transmembrane region" description="Helical" evidence="5">
    <location>
        <begin position="52"/>
        <end position="69"/>
    </location>
</feature>
<dbReference type="OrthoDB" id="5023964at2"/>
<dbReference type="GO" id="GO:0006508">
    <property type="term" value="P:proteolysis"/>
    <property type="evidence" value="ECO:0007669"/>
    <property type="project" value="UniProtKB-KW"/>
</dbReference>
<evidence type="ECO:0000256" key="4">
    <source>
        <dbReference type="ARBA" id="ARBA00023136"/>
    </source>
</evidence>
<dbReference type="Gene3D" id="2.40.50.140">
    <property type="entry name" value="Nucleic acid-binding proteins"/>
    <property type="match status" value="1"/>
</dbReference>
<evidence type="ECO:0000256" key="5">
    <source>
        <dbReference type="SAM" id="Phobius"/>
    </source>
</evidence>
<gene>
    <name evidence="7" type="ORF">SAMN04489806_3013</name>
</gene>
<dbReference type="InterPro" id="IPR012340">
    <property type="entry name" value="NA-bd_OB-fold"/>
</dbReference>
<protein>
    <submittedName>
        <fullName evidence="7">Membrane protein implicated in regulation of membrane protease activity</fullName>
    </submittedName>
</protein>
<dbReference type="AlphaFoldDB" id="A0A1H4R5V1"/>
<evidence type="ECO:0000256" key="3">
    <source>
        <dbReference type="ARBA" id="ARBA00022989"/>
    </source>
</evidence>
<feature type="domain" description="NfeD-like C-terminal" evidence="6">
    <location>
        <begin position="89"/>
        <end position="150"/>
    </location>
</feature>
<dbReference type="Proteomes" id="UP000199183">
    <property type="component" value="Unassembled WGS sequence"/>
</dbReference>
<evidence type="ECO:0000256" key="2">
    <source>
        <dbReference type="ARBA" id="ARBA00022692"/>
    </source>
</evidence>
<keyword evidence="7" id="KW-0378">Hydrolase</keyword>
<dbReference type="GO" id="GO:0005886">
    <property type="term" value="C:plasma membrane"/>
    <property type="evidence" value="ECO:0007669"/>
    <property type="project" value="TreeGrafter"/>
</dbReference>
<dbReference type="EMBL" id="FNRY01000001">
    <property type="protein sequence ID" value="SEC27206.1"/>
    <property type="molecule type" value="Genomic_DNA"/>
</dbReference>
<dbReference type="STRING" id="640635.SAMN04489806_3013"/>
<keyword evidence="8" id="KW-1185">Reference proteome</keyword>
<dbReference type="GO" id="GO:0008233">
    <property type="term" value="F:peptidase activity"/>
    <property type="evidence" value="ECO:0007669"/>
    <property type="project" value="UniProtKB-KW"/>
</dbReference>
<evidence type="ECO:0000259" key="6">
    <source>
        <dbReference type="Pfam" id="PF01957"/>
    </source>
</evidence>
<reference evidence="7 8" key="1">
    <citation type="submission" date="2016-10" db="EMBL/GenBank/DDBJ databases">
        <authorList>
            <person name="de Groot N.N."/>
        </authorList>
    </citation>
    <scope>NUCLEOTIDE SEQUENCE [LARGE SCALE GENOMIC DNA]</scope>
    <source>
        <strain evidence="7 8">DSM 21799</strain>
    </source>
</reference>
<dbReference type="PANTHER" id="PTHR33507">
    <property type="entry name" value="INNER MEMBRANE PROTEIN YBBJ"/>
    <property type="match status" value="1"/>
</dbReference>
<evidence type="ECO:0000313" key="8">
    <source>
        <dbReference type="Proteomes" id="UP000199183"/>
    </source>
</evidence>
<accession>A0A1H4R5V1</accession>
<dbReference type="InterPro" id="IPR052165">
    <property type="entry name" value="Membrane_assoc_protease"/>
</dbReference>
<keyword evidence="4 5" id="KW-0472">Membrane</keyword>
<comment type="subcellular location">
    <subcellularLocation>
        <location evidence="1">Membrane</location>
        <topology evidence="1">Multi-pass membrane protein</topology>
    </subcellularLocation>
</comment>
<dbReference type="Pfam" id="PF01957">
    <property type="entry name" value="NfeD"/>
    <property type="match status" value="1"/>
</dbReference>
<keyword evidence="3 5" id="KW-1133">Transmembrane helix</keyword>
<keyword evidence="7" id="KW-0645">Protease</keyword>
<dbReference type="PANTHER" id="PTHR33507:SF3">
    <property type="entry name" value="INNER MEMBRANE PROTEIN YBBJ"/>
    <property type="match status" value="1"/>
</dbReference>
<dbReference type="InterPro" id="IPR002810">
    <property type="entry name" value="NfeD-like_C"/>
</dbReference>
<evidence type="ECO:0000313" key="7">
    <source>
        <dbReference type="EMBL" id="SEC27206.1"/>
    </source>
</evidence>
<organism evidence="7 8">
    <name type="scientific">Paramicrobacterium humi</name>
    <dbReference type="NCBI Taxonomy" id="640635"/>
    <lineage>
        <taxon>Bacteria</taxon>
        <taxon>Bacillati</taxon>
        <taxon>Actinomycetota</taxon>
        <taxon>Actinomycetes</taxon>
        <taxon>Micrococcales</taxon>
        <taxon>Microbacteriaceae</taxon>
        <taxon>Paramicrobacterium</taxon>
    </lineage>
</organism>